<dbReference type="SUPFAM" id="SSF109604">
    <property type="entry name" value="HD-domain/PDEase-like"/>
    <property type="match status" value="1"/>
</dbReference>
<dbReference type="Proteomes" id="UP000596063">
    <property type="component" value="Chromosome"/>
</dbReference>
<dbReference type="PROSITE" id="PS51833">
    <property type="entry name" value="HDOD"/>
    <property type="match status" value="1"/>
</dbReference>
<reference evidence="2 3" key="1">
    <citation type="submission" date="2020-12" db="EMBL/GenBank/DDBJ databases">
        <authorList>
            <person name="Shan Y."/>
        </authorList>
    </citation>
    <scope>NUCLEOTIDE SEQUENCE [LARGE SCALE GENOMIC DNA]</scope>
    <source>
        <strain evidence="3">csc3.9</strain>
    </source>
</reference>
<gene>
    <name evidence="2" type="ORF">I6N98_15820</name>
</gene>
<dbReference type="InterPro" id="IPR013976">
    <property type="entry name" value="HDOD"/>
</dbReference>
<dbReference type="RefSeq" id="WP_198569288.1">
    <property type="nucleotide sequence ID" value="NZ_CP066167.1"/>
</dbReference>
<sequence>MNAHNLVSQTQSLISFPSVAIRVNELLANDDVSLNDVAATIETDPALTAGLLRLSNSAALGGTQEINSVAKAITRIGLRQINELVMSIDTARSFNGLNNTLITVHDFWRHSLFCAVIARKLASLSKIKRRDAAFTAGLLHDIGQLLMFNQLGKQCAECLSQSLDDNDGLVVHSIETEKLGFNHCDVGRELATQWGLPEALIDCIAHHHDPQNAEVDPDLVAAVHLANSLAVMAELETCEEDNAPPTNDGAWDQLKLSRDIIPELVSLAQQEVDELLAVFTGN</sequence>
<evidence type="ECO:0000259" key="1">
    <source>
        <dbReference type="PROSITE" id="PS51833"/>
    </source>
</evidence>
<proteinExistence type="predicted"/>
<evidence type="ECO:0000313" key="2">
    <source>
        <dbReference type="EMBL" id="QQD17789.1"/>
    </source>
</evidence>
<dbReference type="InterPro" id="IPR052340">
    <property type="entry name" value="RNase_Y/CdgJ"/>
</dbReference>
<dbReference type="PANTHER" id="PTHR33525">
    <property type="match status" value="1"/>
</dbReference>
<dbReference type="PANTHER" id="PTHR33525:SF5">
    <property type="entry name" value="TWO COMPONENT SIGNAL TRANSDUCTION SYSTEM RESPONSE REGULATOR"/>
    <property type="match status" value="1"/>
</dbReference>
<evidence type="ECO:0000313" key="3">
    <source>
        <dbReference type="Proteomes" id="UP000596063"/>
    </source>
</evidence>
<dbReference type="Gene3D" id="1.10.3210.10">
    <property type="entry name" value="Hypothetical protein af1432"/>
    <property type="match status" value="1"/>
</dbReference>
<organism evidence="2 3">
    <name type="scientific">Spongiibacter nanhainus</name>
    <dbReference type="NCBI Taxonomy" id="2794344"/>
    <lineage>
        <taxon>Bacteria</taxon>
        <taxon>Pseudomonadati</taxon>
        <taxon>Pseudomonadota</taxon>
        <taxon>Gammaproteobacteria</taxon>
        <taxon>Cellvibrionales</taxon>
        <taxon>Spongiibacteraceae</taxon>
        <taxon>Spongiibacter</taxon>
    </lineage>
</organism>
<protein>
    <submittedName>
        <fullName evidence="2">HDOD domain-containing protein</fullName>
    </submittedName>
</protein>
<dbReference type="CDD" id="cd00077">
    <property type="entry name" value="HDc"/>
    <property type="match status" value="1"/>
</dbReference>
<accession>A0A7T4QZY9</accession>
<name>A0A7T4QZY9_9GAMM</name>
<dbReference type="EMBL" id="CP066167">
    <property type="protein sequence ID" value="QQD17789.1"/>
    <property type="molecule type" value="Genomic_DNA"/>
</dbReference>
<dbReference type="KEGG" id="snan:I6N98_15820"/>
<keyword evidence="3" id="KW-1185">Reference proteome</keyword>
<dbReference type="NCBIfam" id="TIGR00277">
    <property type="entry name" value="HDIG"/>
    <property type="match status" value="1"/>
</dbReference>
<dbReference type="InterPro" id="IPR003607">
    <property type="entry name" value="HD/PDEase_dom"/>
</dbReference>
<feature type="domain" description="HDOD" evidence="1">
    <location>
        <begin position="13"/>
        <end position="210"/>
    </location>
</feature>
<dbReference type="SMART" id="SM00471">
    <property type="entry name" value="HDc"/>
    <property type="match status" value="1"/>
</dbReference>
<dbReference type="AlphaFoldDB" id="A0A7T4QZY9"/>
<dbReference type="InterPro" id="IPR006675">
    <property type="entry name" value="HDIG_dom"/>
</dbReference>
<dbReference type="Pfam" id="PF08668">
    <property type="entry name" value="HDOD"/>
    <property type="match status" value="1"/>
</dbReference>